<dbReference type="EMBL" id="JAROCB010000004">
    <property type="protein sequence ID" value="MDN4598466.1"/>
    <property type="molecule type" value="Genomic_DNA"/>
</dbReference>
<dbReference type="Proteomes" id="UP001174210">
    <property type="component" value="Unassembled WGS sequence"/>
</dbReference>
<gene>
    <name evidence="2" type="ORF">P5G59_15035</name>
</gene>
<accession>A0ABT8J060</accession>
<name>A0ABT8J060_9MICO</name>
<feature type="region of interest" description="Disordered" evidence="1">
    <location>
        <begin position="501"/>
        <end position="531"/>
    </location>
</feature>
<reference evidence="2" key="1">
    <citation type="submission" date="2023-03" db="EMBL/GenBank/DDBJ databases">
        <title>MT1 and MT2 Draft Genomes of Novel Species.</title>
        <authorList>
            <person name="Venkateswaran K."/>
        </authorList>
    </citation>
    <scope>NUCLEOTIDE SEQUENCE</scope>
    <source>
        <strain evidence="2">F6_8S_P_1A</strain>
    </source>
</reference>
<proteinExistence type="predicted"/>
<evidence type="ECO:0000313" key="3">
    <source>
        <dbReference type="Proteomes" id="UP001174210"/>
    </source>
</evidence>
<dbReference type="RefSeq" id="WP_301219810.1">
    <property type="nucleotide sequence ID" value="NZ_JAROCB010000004.1"/>
</dbReference>
<keyword evidence="3" id="KW-1185">Reference proteome</keyword>
<evidence type="ECO:0000313" key="2">
    <source>
        <dbReference type="EMBL" id="MDN4598466.1"/>
    </source>
</evidence>
<protein>
    <recommendedName>
        <fullName evidence="4">Portal protein</fullName>
    </recommendedName>
</protein>
<sequence>MALPDPNTSWPPKPWDEAYKVYAESETWRVGDADAIHEFYRGERPAATHRRDGELYEGGVVGWVSSKFWGRPVPPGQNRTRLHVPAPADVASLASASVFSNPPELRFTDKQSKNTIDRLELIGNSDQAHSTFNTMGELKSVFGASVLVSEWDTEIADHVWLSAYGADVALPEFRKGKLVAVTLWTEYRDGNEYYRHLERHAVGAIEHALYLGTADKIGQRIPLQDRDETAYLATLVNENSVILTGIDRLTASYNMNLPTWAWRKKGALANAGRSDFAQLYPLFDALDEAYSSWMRDLKLGAAKAVVPQAFLETLGRGRGASFDIDRELFVGLNTPGNPDGDKIEQVQFEIRTEEHEATTTELWRMIYRTAGLGTRSVDKDTGRQLTATGELLQDDDKEATRGKKILYDKRAIAEQLAVALELDGKLFAGKGGGQFAPPEVRFPDSAQVDPEKQARTIQYLSAAGAISVWQSVKMFNPDWDDTAVGAEVNRILAEKRAAAAMVPDPATFDGGDPTQDPNNPDNQGGNPDGGQ</sequence>
<evidence type="ECO:0008006" key="4">
    <source>
        <dbReference type="Google" id="ProtNLM"/>
    </source>
</evidence>
<feature type="compositionally biased region" description="Low complexity" evidence="1">
    <location>
        <begin position="515"/>
        <end position="525"/>
    </location>
</feature>
<organism evidence="2 3">
    <name type="scientific">Leifsonia virtsii</name>
    <dbReference type="NCBI Taxonomy" id="3035915"/>
    <lineage>
        <taxon>Bacteria</taxon>
        <taxon>Bacillati</taxon>
        <taxon>Actinomycetota</taxon>
        <taxon>Actinomycetes</taxon>
        <taxon>Micrococcales</taxon>
        <taxon>Microbacteriaceae</taxon>
        <taxon>Leifsonia</taxon>
    </lineage>
</organism>
<comment type="caution">
    <text evidence="2">The sequence shown here is derived from an EMBL/GenBank/DDBJ whole genome shotgun (WGS) entry which is preliminary data.</text>
</comment>
<evidence type="ECO:0000256" key="1">
    <source>
        <dbReference type="SAM" id="MobiDB-lite"/>
    </source>
</evidence>